<dbReference type="SUPFAM" id="SSF88946">
    <property type="entry name" value="Sigma2 domain of RNA polymerase sigma factors"/>
    <property type="match status" value="1"/>
</dbReference>
<dbReference type="OrthoDB" id="1120978at2"/>
<keyword evidence="3" id="KW-0731">Sigma factor</keyword>
<evidence type="ECO:0000256" key="1">
    <source>
        <dbReference type="ARBA" id="ARBA00010641"/>
    </source>
</evidence>
<dbReference type="RefSeq" id="WP_120271759.1">
    <property type="nucleotide sequence ID" value="NZ_RAPN01000001.1"/>
</dbReference>
<evidence type="ECO:0000256" key="4">
    <source>
        <dbReference type="ARBA" id="ARBA00023163"/>
    </source>
</evidence>
<dbReference type="Pfam" id="PF08281">
    <property type="entry name" value="Sigma70_r4_2"/>
    <property type="match status" value="1"/>
</dbReference>
<protein>
    <submittedName>
        <fullName evidence="7">RNA polymerase sigma-70 factor (ECF subfamily)</fullName>
    </submittedName>
</protein>
<comment type="caution">
    <text evidence="7">The sequence shown here is derived from an EMBL/GenBank/DDBJ whole genome shotgun (WGS) entry which is preliminary data.</text>
</comment>
<dbReference type="Gene3D" id="1.10.1740.10">
    <property type="match status" value="1"/>
</dbReference>
<reference evidence="7 8" key="1">
    <citation type="submission" date="2018-09" db="EMBL/GenBank/DDBJ databases">
        <title>Genomic Encyclopedia of Archaeal and Bacterial Type Strains, Phase II (KMG-II): from individual species to whole genera.</title>
        <authorList>
            <person name="Goeker M."/>
        </authorList>
    </citation>
    <scope>NUCLEOTIDE SEQUENCE [LARGE SCALE GENOMIC DNA]</scope>
    <source>
        <strain evidence="7 8">DSM 27148</strain>
    </source>
</reference>
<dbReference type="NCBIfam" id="TIGR02937">
    <property type="entry name" value="sigma70-ECF"/>
    <property type="match status" value="1"/>
</dbReference>
<keyword evidence="2" id="KW-0805">Transcription regulation</keyword>
<dbReference type="Proteomes" id="UP000283387">
    <property type="component" value="Unassembled WGS sequence"/>
</dbReference>
<evidence type="ECO:0000256" key="3">
    <source>
        <dbReference type="ARBA" id="ARBA00023082"/>
    </source>
</evidence>
<evidence type="ECO:0000259" key="6">
    <source>
        <dbReference type="Pfam" id="PF08281"/>
    </source>
</evidence>
<keyword evidence="4" id="KW-0804">Transcription</keyword>
<dbReference type="EMBL" id="RAPN01000001">
    <property type="protein sequence ID" value="RKD90348.1"/>
    <property type="molecule type" value="Genomic_DNA"/>
</dbReference>
<accession>A0A419W4G8</accession>
<dbReference type="PANTHER" id="PTHR43133">
    <property type="entry name" value="RNA POLYMERASE ECF-TYPE SIGMA FACTO"/>
    <property type="match status" value="1"/>
</dbReference>
<dbReference type="InterPro" id="IPR036388">
    <property type="entry name" value="WH-like_DNA-bd_sf"/>
</dbReference>
<name>A0A419W4G8_9BACT</name>
<dbReference type="InterPro" id="IPR007627">
    <property type="entry name" value="RNA_pol_sigma70_r2"/>
</dbReference>
<proteinExistence type="inferred from homology"/>
<dbReference type="NCBIfam" id="TIGR02985">
    <property type="entry name" value="Sig70_bacteroi1"/>
    <property type="match status" value="1"/>
</dbReference>
<dbReference type="InterPro" id="IPR013324">
    <property type="entry name" value="RNA_pol_sigma_r3/r4-like"/>
</dbReference>
<organism evidence="7 8">
    <name type="scientific">Mangrovibacterium diazotrophicum</name>
    <dbReference type="NCBI Taxonomy" id="1261403"/>
    <lineage>
        <taxon>Bacteria</taxon>
        <taxon>Pseudomonadati</taxon>
        <taxon>Bacteroidota</taxon>
        <taxon>Bacteroidia</taxon>
        <taxon>Marinilabiliales</taxon>
        <taxon>Prolixibacteraceae</taxon>
        <taxon>Mangrovibacterium</taxon>
    </lineage>
</organism>
<dbReference type="Pfam" id="PF04542">
    <property type="entry name" value="Sigma70_r2"/>
    <property type="match status" value="1"/>
</dbReference>
<sequence length="196" mass="22992">MDVQLTTKLKEGDPISFSRLFKETHPRMMGYCMLFVKNRTDAEDLVQECFSNLWLTRKKIDPNKSVESLLFVSLRNRCLNYLKENSKYSFDSFQDGIVLNELQYLYQLDFLEGKELSLEERLVEALKKAIEELPERKKEILIKSKIKGMKQKDIADELGISVKTVEKHLHEAKLELRVKLEKQFSALSIILYLLLN</sequence>
<dbReference type="PANTHER" id="PTHR43133:SF46">
    <property type="entry name" value="RNA POLYMERASE SIGMA-70 FACTOR ECF SUBFAMILY"/>
    <property type="match status" value="1"/>
</dbReference>
<dbReference type="InterPro" id="IPR014284">
    <property type="entry name" value="RNA_pol_sigma-70_dom"/>
</dbReference>
<feature type="domain" description="RNA polymerase sigma-70 region 2" evidence="5">
    <location>
        <begin position="20"/>
        <end position="86"/>
    </location>
</feature>
<dbReference type="GO" id="GO:0016987">
    <property type="term" value="F:sigma factor activity"/>
    <property type="evidence" value="ECO:0007669"/>
    <property type="project" value="UniProtKB-KW"/>
</dbReference>
<dbReference type="InterPro" id="IPR039425">
    <property type="entry name" value="RNA_pol_sigma-70-like"/>
</dbReference>
<dbReference type="InterPro" id="IPR014327">
    <property type="entry name" value="RNA_pol_sigma70_bacteroid"/>
</dbReference>
<dbReference type="CDD" id="cd06171">
    <property type="entry name" value="Sigma70_r4"/>
    <property type="match status" value="1"/>
</dbReference>
<dbReference type="AlphaFoldDB" id="A0A419W4G8"/>
<dbReference type="SUPFAM" id="SSF88659">
    <property type="entry name" value="Sigma3 and sigma4 domains of RNA polymerase sigma factors"/>
    <property type="match status" value="1"/>
</dbReference>
<gene>
    <name evidence="7" type="ORF">BC643_0685</name>
</gene>
<evidence type="ECO:0000256" key="2">
    <source>
        <dbReference type="ARBA" id="ARBA00023015"/>
    </source>
</evidence>
<dbReference type="InterPro" id="IPR013325">
    <property type="entry name" value="RNA_pol_sigma_r2"/>
</dbReference>
<evidence type="ECO:0000259" key="5">
    <source>
        <dbReference type="Pfam" id="PF04542"/>
    </source>
</evidence>
<dbReference type="GO" id="GO:0003677">
    <property type="term" value="F:DNA binding"/>
    <property type="evidence" value="ECO:0007669"/>
    <property type="project" value="InterPro"/>
</dbReference>
<dbReference type="GO" id="GO:0006352">
    <property type="term" value="P:DNA-templated transcription initiation"/>
    <property type="evidence" value="ECO:0007669"/>
    <property type="project" value="InterPro"/>
</dbReference>
<comment type="similarity">
    <text evidence="1">Belongs to the sigma-70 factor family. ECF subfamily.</text>
</comment>
<dbReference type="InterPro" id="IPR013249">
    <property type="entry name" value="RNA_pol_sigma70_r4_t2"/>
</dbReference>
<keyword evidence="8" id="KW-1185">Reference proteome</keyword>
<dbReference type="Gene3D" id="1.10.10.10">
    <property type="entry name" value="Winged helix-like DNA-binding domain superfamily/Winged helix DNA-binding domain"/>
    <property type="match status" value="1"/>
</dbReference>
<evidence type="ECO:0000313" key="8">
    <source>
        <dbReference type="Proteomes" id="UP000283387"/>
    </source>
</evidence>
<evidence type="ECO:0000313" key="7">
    <source>
        <dbReference type="EMBL" id="RKD90348.1"/>
    </source>
</evidence>
<feature type="domain" description="RNA polymerase sigma factor 70 region 4 type 2" evidence="6">
    <location>
        <begin position="124"/>
        <end position="176"/>
    </location>
</feature>